<dbReference type="Proteomes" id="UP000249123">
    <property type="component" value="Unassembled WGS sequence"/>
</dbReference>
<dbReference type="GO" id="GO:0006352">
    <property type="term" value="P:DNA-templated transcription initiation"/>
    <property type="evidence" value="ECO:0007669"/>
    <property type="project" value="InterPro"/>
</dbReference>
<evidence type="ECO:0000259" key="5">
    <source>
        <dbReference type="Pfam" id="PF04542"/>
    </source>
</evidence>
<dbReference type="InterPro" id="IPR013324">
    <property type="entry name" value="RNA_pol_sigma_r3/r4-like"/>
</dbReference>
<reference evidence="7 8" key="1">
    <citation type="submission" date="2013-04" db="EMBL/GenBank/DDBJ databases">
        <title>Hyphomonas sp. T24B3 Genome Sequencing.</title>
        <authorList>
            <person name="Lai Q."/>
            <person name="Shao Z."/>
        </authorList>
    </citation>
    <scope>NUCLEOTIDE SEQUENCE [LARGE SCALE GENOMIC DNA]</scope>
    <source>
        <strain evidence="7 8">T24B3</strain>
    </source>
</reference>
<dbReference type="PANTHER" id="PTHR43133:SF63">
    <property type="entry name" value="RNA POLYMERASE SIGMA FACTOR FECI-RELATED"/>
    <property type="match status" value="1"/>
</dbReference>
<accession>A0A062U1N9</accession>
<dbReference type="STRING" id="1280941.HY2_09150"/>
<dbReference type="RefSeq" id="WP_034824729.1">
    <property type="nucleotide sequence ID" value="NZ_AWFA01000007.1"/>
</dbReference>
<dbReference type="InterPro" id="IPR036388">
    <property type="entry name" value="WH-like_DNA-bd_sf"/>
</dbReference>
<gene>
    <name evidence="7" type="ORF">HY3_09280</name>
</gene>
<dbReference type="AlphaFoldDB" id="A0A062U1N9"/>
<dbReference type="InterPro" id="IPR013325">
    <property type="entry name" value="RNA_pol_sigma_r2"/>
</dbReference>
<keyword evidence="8" id="KW-1185">Reference proteome</keyword>
<evidence type="ECO:0000256" key="1">
    <source>
        <dbReference type="ARBA" id="ARBA00010641"/>
    </source>
</evidence>
<dbReference type="SUPFAM" id="SSF88659">
    <property type="entry name" value="Sigma3 and sigma4 domains of RNA polymerase sigma factors"/>
    <property type="match status" value="1"/>
</dbReference>
<evidence type="ECO:0000313" key="8">
    <source>
        <dbReference type="Proteomes" id="UP000249123"/>
    </source>
</evidence>
<dbReference type="InterPro" id="IPR039425">
    <property type="entry name" value="RNA_pol_sigma-70-like"/>
</dbReference>
<keyword evidence="2" id="KW-0805">Transcription regulation</keyword>
<keyword evidence="4" id="KW-0804">Transcription</keyword>
<dbReference type="PANTHER" id="PTHR43133">
    <property type="entry name" value="RNA POLYMERASE ECF-TYPE SIGMA FACTO"/>
    <property type="match status" value="1"/>
</dbReference>
<evidence type="ECO:0000256" key="2">
    <source>
        <dbReference type="ARBA" id="ARBA00023015"/>
    </source>
</evidence>
<feature type="domain" description="RNA polymerase sigma-70 region 2" evidence="5">
    <location>
        <begin position="18"/>
        <end position="83"/>
    </location>
</feature>
<dbReference type="Gene3D" id="1.10.10.10">
    <property type="entry name" value="Winged helix-like DNA-binding domain superfamily/Winged helix DNA-binding domain"/>
    <property type="match status" value="1"/>
</dbReference>
<dbReference type="GO" id="GO:0003677">
    <property type="term" value="F:DNA binding"/>
    <property type="evidence" value="ECO:0007669"/>
    <property type="project" value="InterPro"/>
</dbReference>
<keyword evidence="3" id="KW-0731">Sigma factor</keyword>
<dbReference type="CDD" id="cd06171">
    <property type="entry name" value="Sigma70_r4"/>
    <property type="match status" value="1"/>
</dbReference>
<dbReference type="NCBIfam" id="TIGR02937">
    <property type="entry name" value="sigma70-ECF"/>
    <property type="match status" value="1"/>
</dbReference>
<evidence type="ECO:0008006" key="9">
    <source>
        <dbReference type="Google" id="ProtNLM"/>
    </source>
</evidence>
<sequence>MAEQDEETPGRAASPEALFRAYGPVLRRYLVSRTGNEADASDLAQEAFIRFSRVPDAQAIENPQAYLFRIAANLAGKFLRSRGSQPRAVDLDDVAETAEASDGDAFERSIEARSAIARLDEILGQLPPLYRAVLLLRKRDGHSHAEIAEKLGISTHTVHHYLTKALARCREDWAE</sequence>
<evidence type="ECO:0000259" key="6">
    <source>
        <dbReference type="Pfam" id="PF08281"/>
    </source>
</evidence>
<dbReference type="OrthoDB" id="7628065at2"/>
<dbReference type="InterPro" id="IPR014284">
    <property type="entry name" value="RNA_pol_sigma-70_dom"/>
</dbReference>
<dbReference type="EMBL" id="AWFB01000007">
    <property type="protein sequence ID" value="RAN35026.1"/>
    <property type="molecule type" value="Genomic_DNA"/>
</dbReference>
<dbReference type="InterPro" id="IPR007627">
    <property type="entry name" value="RNA_pol_sigma70_r2"/>
</dbReference>
<dbReference type="SUPFAM" id="SSF88946">
    <property type="entry name" value="Sigma2 domain of RNA polymerase sigma factors"/>
    <property type="match status" value="1"/>
</dbReference>
<dbReference type="Pfam" id="PF04542">
    <property type="entry name" value="Sigma70_r2"/>
    <property type="match status" value="1"/>
</dbReference>
<comment type="similarity">
    <text evidence="1">Belongs to the sigma-70 factor family. ECF subfamily.</text>
</comment>
<dbReference type="eggNOG" id="COG1595">
    <property type="taxonomic scope" value="Bacteria"/>
</dbReference>
<dbReference type="Pfam" id="PF08281">
    <property type="entry name" value="Sigma70_r4_2"/>
    <property type="match status" value="1"/>
</dbReference>
<name>A0A062U1N9_9PROT</name>
<dbReference type="Gene3D" id="1.10.1740.10">
    <property type="match status" value="1"/>
</dbReference>
<comment type="caution">
    <text evidence="7">The sequence shown here is derived from an EMBL/GenBank/DDBJ whole genome shotgun (WGS) entry which is preliminary data.</text>
</comment>
<evidence type="ECO:0000313" key="7">
    <source>
        <dbReference type="EMBL" id="RAN35026.1"/>
    </source>
</evidence>
<evidence type="ECO:0000256" key="3">
    <source>
        <dbReference type="ARBA" id="ARBA00023082"/>
    </source>
</evidence>
<evidence type="ECO:0000256" key="4">
    <source>
        <dbReference type="ARBA" id="ARBA00023163"/>
    </source>
</evidence>
<protein>
    <recommendedName>
        <fullName evidence="9">RNA polymerase sigma factor</fullName>
    </recommendedName>
</protein>
<dbReference type="InterPro" id="IPR013249">
    <property type="entry name" value="RNA_pol_sigma70_r4_t2"/>
</dbReference>
<feature type="domain" description="RNA polymerase sigma factor 70 region 4 type 2" evidence="6">
    <location>
        <begin position="118"/>
        <end position="169"/>
    </location>
</feature>
<dbReference type="GO" id="GO:0016987">
    <property type="term" value="F:sigma factor activity"/>
    <property type="evidence" value="ECO:0007669"/>
    <property type="project" value="UniProtKB-KW"/>
</dbReference>
<organism evidence="7 8">
    <name type="scientific">Hyphomonas pacifica</name>
    <dbReference type="NCBI Taxonomy" id="1280941"/>
    <lineage>
        <taxon>Bacteria</taxon>
        <taxon>Pseudomonadati</taxon>
        <taxon>Pseudomonadota</taxon>
        <taxon>Alphaproteobacteria</taxon>
        <taxon>Hyphomonadales</taxon>
        <taxon>Hyphomonadaceae</taxon>
        <taxon>Hyphomonas</taxon>
    </lineage>
</organism>
<proteinExistence type="inferred from homology"/>